<dbReference type="Proteomes" id="UP001300672">
    <property type="component" value="Chromosome"/>
</dbReference>
<reference evidence="2" key="2">
    <citation type="submission" date="2023-04" db="EMBL/GenBank/DDBJ databases">
        <authorList>
            <person name="Beletskiy A.V."/>
            <person name="Mardanov A.V."/>
            <person name="Ravin N.V."/>
        </authorList>
    </citation>
    <scope>NUCLEOTIDE SEQUENCE</scope>
    <source>
        <strain evidence="2">GKL-01</strain>
    </source>
</reference>
<keyword evidence="1" id="KW-0732">Signal</keyword>
<dbReference type="AlphaFoldDB" id="A0AA95H971"/>
<name>A0AA95H971_9GAMM</name>
<evidence type="ECO:0000313" key="2">
    <source>
        <dbReference type="EMBL" id="WGZ91798.1"/>
    </source>
</evidence>
<accession>A0AA95H971</accession>
<dbReference type="KEGG" id="tdu:QJT80_04800"/>
<dbReference type="PROSITE" id="PS51257">
    <property type="entry name" value="PROKAR_LIPOPROTEIN"/>
    <property type="match status" value="1"/>
</dbReference>
<reference evidence="2" key="1">
    <citation type="journal article" date="2023" name="Int. J. Mol. Sci.">
        <title>Metagenomics Revealed a New Genus 'Candidatus Thiocaldithrix dubininis' gen. nov., sp. nov. and a New Species 'Candidatus Thiothrix putei' sp. nov. in the Family Thiotrichaceae, Some Members of Which Have Traits of Both Na+- and H+-Motive Energetics.</title>
        <authorList>
            <person name="Ravin N.V."/>
            <person name="Muntyan M.S."/>
            <person name="Smolyakov D.D."/>
            <person name="Rudenko T.S."/>
            <person name="Beletsky A.V."/>
            <person name="Mardanov A.V."/>
            <person name="Grabovich M.Y."/>
        </authorList>
    </citation>
    <scope>NUCLEOTIDE SEQUENCE</scope>
    <source>
        <strain evidence="2">GKL-01</strain>
    </source>
</reference>
<dbReference type="EMBL" id="CP124755">
    <property type="protein sequence ID" value="WGZ91798.1"/>
    <property type="molecule type" value="Genomic_DNA"/>
</dbReference>
<protein>
    <submittedName>
        <fullName evidence="2">Uncharacterized protein</fullName>
    </submittedName>
</protein>
<feature type="chain" id="PRO_5041670562" evidence="1">
    <location>
        <begin position="22"/>
        <end position="107"/>
    </location>
</feature>
<sequence>MGLYINKFMAFALMAVSAACASTDEVVLKAPGAVPTKAAVMVVTPQVSQTKPVLKVQTAVVTTPAKVADAEELEDETAAVNAMPTDAAGDAHSCNSFCGLPSKYRPK</sequence>
<organism evidence="2">
    <name type="scientific">Candidatus Thiocaldithrix dubininis</name>
    <dbReference type="NCBI Taxonomy" id="3080823"/>
    <lineage>
        <taxon>Bacteria</taxon>
        <taxon>Pseudomonadati</taxon>
        <taxon>Pseudomonadota</taxon>
        <taxon>Gammaproteobacteria</taxon>
        <taxon>Thiotrichales</taxon>
        <taxon>Thiotrichaceae</taxon>
        <taxon>Candidatus Thiocaldithrix</taxon>
    </lineage>
</organism>
<gene>
    <name evidence="2" type="ORF">QJT80_04800</name>
</gene>
<proteinExistence type="predicted"/>
<feature type="signal peptide" evidence="1">
    <location>
        <begin position="1"/>
        <end position="21"/>
    </location>
</feature>
<evidence type="ECO:0000256" key="1">
    <source>
        <dbReference type="SAM" id="SignalP"/>
    </source>
</evidence>